<evidence type="ECO:0000256" key="1">
    <source>
        <dbReference type="SAM" id="MobiDB-lite"/>
    </source>
</evidence>
<dbReference type="PANTHER" id="PTHR46183:SF8">
    <property type="entry name" value="PROTEIN CLMP1"/>
    <property type="match status" value="1"/>
</dbReference>
<accession>A0A7S0NLU1</accession>
<dbReference type="SUPFAM" id="SSF54277">
    <property type="entry name" value="CAD &amp; PB1 domains"/>
    <property type="match status" value="1"/>
</dbReference>
<feature type="region of interest" description="Disordered" evidence="1">
    <location>
        <begin position="483"/>
        <end position="502"/>
    </location>
</feature>
<feature type="compositionally biased region" description="Acidic residues" evidence="1">
    <location>
        <begin position="492"/>
        <end position="501"/>
    </location>
</feature>
<dbReference type="SMART" id="SM00028">
    <property type="entry name" value="TPR"/>
    <property type="match status" value="3"/>
</dbReference>
<dbReference type="SUPFAM" id="SSF48452">
    <property type="entry name" value="TPR-like"/>
    <property type="match status" value="1"/>
</dbReference>
<dbReference type="EMBL" id="HBEQ01009982">
    <property type="protein sequence ID" value="CAD8520597.1"/>
    <property type="molecule type" value="Transcribed_RNA"/>
</dbReference>
<dbReference type="InterPro" id="IPR011990">
    <property type="entry name" value="TPR-like_helical_dom_sf"/>
</dbReference>
<dbReference type="Gene3D" id="1.25.40.10">
    <property type="entry name" value="Tetratricopeptide repeat domain"/>
    <property type="match status" value="1"/>
</dbReference>
<dbReference type="InterPro" id="IPR044517">
    <property type="entry name" value="PHOX1-4"/>
</dbReference>
<feature type="region of interest" description="Disordered" evidence="1">
    <location>
        <begin position="143"/>
        <end position="170"/>
    </location>
</feature>
<gene>
    <name evidence="2" type="ORF">MCOM1403_LOCUS8023</name>
</gene>
<feature type="compositionally biased region" description="Basic and acidic residues" evidence="1">
    <location>
        <begin position="520"/>
        <end position="540"/>
    </location>
</feature>
<proteinExistence type="predicted"/>
<dbReference type="InterPro" id="IPR019734">
    <property type="entry name" value="TPR_rpt"/>
</dbReference>
<feature type="region of interest" description="Disordered" evidence="1">
    <location>
        <begin position="517"/>
        <end position="551"/>
    </location>
</feature>
<sequence>MGKAKMQVPDDDDAVFAQRAVELKDEAQKLKDGRHFAKAASAYQQCIELVGASAPSAADLFAAKAQCHLSLRHWADVVADATRALKIAPKNVDALVSRARAYQATGQEKKAKADAAAAAASDGAHEAAKALLESFEPKKPIAGLGGMSLDKPSKPTKSKADQQAEQEDELRKKQAALILKQRQEAEARRQAQQRSWGPPVTVKAVAGADVRTFVVPTMIAHKDLMSALQKKFPDVSAFTVRYSGPDGVLKPISTRHDFAAAVAAAQGGENKGKPAANLYGGLHPVRLIISELTRLDAPACEDGATGAEAAEGAEGSTSGQQLAPNEVVEIDEWILDFAALFREHLGIDAEAHLDLHAEGLDKCNHALEPQVSIEDADAVLDEAAEKFQEAAALALFNWGNVHMCAARKAMDGGRDPPLEEGGPPGAAVATADDRDEVVDRLDEAKGRYEAALVVKPDFHDATVALAQRRYERARLLCAAAGLSGAGESPAEGNEDSDEAEAEFSGACADFDAVLAILPEDPPKPPEPAEKKEPEQEKKEGEEEEAEQPSMRAQVQVMWGNTLFEQSQMRARLGKEWRPLLDVAVEKFKGAGCAEADIEQALKVHRGVRAEKEA</sequence>
<evidence type="ECO:0000313" key="2">
    <source>
        <dbReference type="EMBL" id="CAD8520597.1"/>
    </source>
</evidence>
<dbReference type="AlphaFoldDB" id="A0A7S0NLU1"/>
<dbReference type="PANTHER" id="PTHR46183">
    <property type="entry name" value="PROTEIN CLMP1"/>
    <property type="match status" value="1"/>
</dbReference>
<organism evidence="2">
    <name type="scientific">Micromonas pusilla</name>
    <name type="common">Picoplanktonic green alga</name>
    <name type="synonym">Chromulina pusilla</name>
    <dbReference type="NCBI Taxonomy" id="38833"/>
    <lineage>
        <taxon>Eukaryota</taxon>
        <taxon>Viridiplantae</taxon>
        <taxon>Chlorophyta</taxon>
        <taxon>Mamiellophyceae</taxon>
        <taxon>Mamiellales</taxon>
        <taxon>Mamiellaceae</taxon>
        <taxon>Micromonas</taxon>
    </lineage>
</organism>
<feature type="compositionally biased region" description="Low complexity" evidence="1">
    <location>
        <begin position="419"/>
        <end position="430"/>
    </location>
</feature>
<reference evidence="2" key="1">
    <citation type="submission" date="2021-01" db="EMBL/GenBank/DDBJ databases">
        <authorList>
            <person name="Corre E."/>
            <person name="Pelletier E."/>
            <person name="Niang G."/>
            <person name="Scheremetjew M."/>
            <person name="Finn R."/>
            <person name="Kale V."/>
            <person name="Holt S."/>
            <person name="Cochrane G."/>
            <person name="Meng A."/>
            <person name="Brown T."/>
            <person name="Cohen L."/>
        </authorList>
    </citation>
    <scope>NUCLEOTIDE SEQUENCE</scope>
    <source>
        <strain evidence="2">CCMP1723</strain>
    </source>
</reference>
<name>A0A7S0NLU1_MICPS</name>
<protein>
    <submittedName>
        <fullName evidence="2">Uncharacterized protein</fullName>
    </submittedName>
</protein>
<feature type="region of interest" description="Disordered" evidence="1">
    <location>
        <begin position="412"/>
        <end position="431"/>
    </location>
</feature>